<dbReference type="InterPro" id="IPR004358">
    <property type="entry name" value="Sig_transdc_His_kin-like_C"/>
</dbReference>
<dbReference type="Gene3D" id="1.10.287.130">
    <property type="match status" value="1"/>
</dbReference>
<keyword evidence="4" id="KW-0808">Transferase</keyword>
<evidence type="ECO:0000256" key="4">
    <source>
        <dbReference type="ARBA" id="ARBA00022679"/>
    </source>
</evidence>
<dbReference type="InterPro" id="IPR050736">
    <property type="entry name" value="Sensor_HK_Regulatory"/>
</dbReference>
<dbReference type="Pfam" id="PF02518">
    <property type="entry name" value="HATPase_c"/>
    <property type="match status" value="1"/>
</dbReference>
<keyword evidence="7" id="KW-0472">Membrane</keyword>
<dbReference type="CDD" id="cd00075">
    <property type="entry name" value="HATPase"/>
    <property type="match status" value="1"/>
</dbReference>
<evidence type="ECO:0000256" key="2">
    <source>
        <dbReference type="ARBA" id="ARBA00012438"/>
    </source>
</evidence>
<keyword evidence="7" id="KW-0812">Transmembrane</keyword>
<proteinExistence type="predicted"/>
<protein>
    <recommendedName>
        <fullName evidence="2">histidine kinase</fullName>
        <ecNumber evidence="2">2.7.13.3</ecNumber>
    </recommendedName>
</protein>
<dbReference type="PANTHER" id="PTHR43711:SF1">
    <property type="entry name" value="HISTIDINE KINASE 1"/>
    <property type="match status" value="1"/>
</dbReference>
<dbReference type="EMBL" id="BSYI01000024">
    <property type="protein sequence ID" value="GMG83816.1"/>
    <property type="molecule type" value="Genomic_DNA"/>
</dbReference>
<feature type="transmembrane region" description="Helical" evidence="7">
    <location>
        <begin position="371"/>
        <end position="390"/>
    </location>
</feature>
<evidence type="ECO:0000313" key="10">
    <source>
        <dbReference type="Proteomes" id="UP001239909"/>
    </source>
</evidence>
<feature type="transmembrane region" description="Helical" evidence="7">
    <location>
        <begin position="396"/>
        <end position="417"/>
    </location>
</feature>
<gene>
    <name evidence="9" type="ORF">LNKW23_30300</name>
</gene>
<keyword evidence="5" id="KW-0418">Kinase</keyword>
<accession>A0ABQ6LMX2</accession>
<dbReference type="InterPro" id="IPR007890">
    <property type="entry name" value="CHASE2"/>
</dbReference>
<evidence type="ECO:0000256" key="5">
    <source>
        <dbReference type="ARBA" id="ARBA00022777"/>
    </source>
</evidence>
<dbReference type="Pfam" id="PF00512">
    <property type="entry name" value="HisKA"/>
    <property type="match status" value="1"/>
</dbReference>
<keyword evidence="7" id="KW-1133">Transmembrane helix</keyword>
<dbReference type="InterPro" id="IPR036097">
    <property type="entry name" value="HisK_dim/P_sf"/>
</dbReference>
<comment type="caution">
    <text evidence="9">The sequence shown here is derived from an EMBL/GenBank/DDBJ whole genome shotgun (WGS) entry which is preliminary data.</text>
</comment>
<dbReference type="InterPro" id="IPR005467">
    <property type="entry name" value="His_kinase_dom"/>
</dbReference>
<evidence type="ECO:0000259" key="8">
    <source>
        <dbReference type="PROSITE" id="PS50109"/>
    </source>
</evidence>
<dbReference type="PROSITE" id="PS50109">
    <property type="entry name" value="HIS_KIN"/>
    <property type="match status" value="1"/>
</dbReference>
<comment type="catalytic activity">
    <reaction evidence="1">
        <text>ATP + protein L-histidine = ADP + protein N-phospho-L-histidine.</text>
        <dbReference type="EC" id="2.7.13.3"/>
    </reaction>
</comment>
<keyword evidence="6" id="KW-0902">Two-component regulatory system</keyword>
<dbReference type="SUPFAM" id="SSF55874">
    <property type="entry name" value="ATPase domain of HSP90 chaperone/DNA topoisomerase II/histidine kinase"/>
    <property type="match status" value="1"/>
</dbReference>
<dbReference type="PANTHER" id="PTHR43711">
    <property type="entry name" value="TWO-COMPONENT HISTIDINE KINASE"/>
    <property type="match status" value="1"/>
</dbReference>
<dbReference type="PRINTS" id="PR00344">
    <property type="entry name" value="BCTRLSENSOR"/>
</dbReference>
<reference evidence="9 10" key="1">
    <citation type="submission" date="2023-04" db="EMBL/GenBank/DDBJ databases">
        <title>Marinoamorphus aggregata gen. nov., sp. Nov., isolate from tissue of brittle star Ophioplocus japonicus.</title>
        <authorList>
            <person name="Kawano K."/>
            <person name="Sawayama S."/>
            <person name="Nakagawa S."/>
        </authorList>
    </citation>
    <scope>NUCLEOTIDE SEQUENCE [LARGE SCALE GENOMIC DNA]</scope>
    <source>
        <strain evidence="9 10">NKW23</strain>
    </source>
</reference>
<evidence type="ECO:0000256" key="1">
    <source>
        <dbReference type="ARBA" id="ARBA00000085"/>
    </source>
</evidence>
<dbReference type="EC" id="2.7.13.3" evidence="2"/>
<dbReference type="SMART" id="SM01080">
    <property type="entry name" value="CHASE2"/>
    <property type="match status" value="1"/>
</dbReference>
<name>A0ABQ6LMX2_9RHOB</name>
<evidence type="ECO:0000256" key="6">
    <source>
        <dbReference type="ARBA" id="ARBA00023012"/>
    </source>
</evidence>
<evidence type="ECO:0000256" key="3">
    <source>
        <dbReference type="ARBA" id="ARBA00022553"/>
    </source>
</evidence>
<dbReference type="InterPro" id="IPR036890">
    <property type="entry name" value="HATPase_C_sf"/>
</dbReference>
<dbReference type="CDD" id="cd00082">
    <property type="entry name" value="HisKA"/>
    <property type="match status" value="1"/>
</dbReference>
<dbReference type="InterPro" id="IPR003594">
    <property type="entry name" value="HATPase_dom"/>
</dbReference>
<evidence type="ECO:0000256" key="7">
    <source>
        <dbReference type="SAM" id="Phobius"/>
    </source>
</evidence>
<evidence type="ECO:0000313" key="9">
    <source>
        <dbReference type="EMBL" id="GMG83816.1"/>
    </source>
</evidence>
<dbReference type="RefSeq" id="WP_285672627.1">
    <property type="nucleotide sequence ID" value="NZ_BSYI01000024.1"/>
</dbReference>
<feature type="transmembrane region" description="Helical" evidence="7">
    <location>
        <begin position="343"/>
        <end position="364"/>
    </location>
</feature>
<dbReference type="Pfam" id="PF05226">
    <property type="entry name" value="CHASE2"/>
    <property type="match status" value="1"/>
</dbReference>
<dbReference type="Proteomes" id="UP001239909">
    <property type="component" value="Unassembled WGS sequence"/>
</dbReference>
<feature type="domain" description="Histidine kinase" evidence="8">
    <location>
        <begin position="453"/>
        <end position="672"/>
    </location>
</feature>
<keyword evidence="10" id="KW-1185">Reference proteome</keyword>
<dbReference type="InterPro" id="IPR003661">
    <property type="entry name" value="HisK_dim/P_dom"/>
</dbReference>
<sequence length="681" mass="71955">MQIGRRSLLLLAVCILGLVGLRIAEPKPLRQLQNLGFDLMQGMAPHGDVPSSFTVVNIGERSLDNIGPWPWRRDALATLVDRLHDLGAVAVVLPLLLDTPDRFSAHALLERLAGEMPPADHAELAERLAHLPDPDEALASALARLPTALGTAVRIGAAGPPEPGPAFGIPSRTAIPPEVPRFEALTVATPGLHAAARAEGAVNLVPEEDMVLRRAALFFLVGDVMHPSLAVAGLVAGGREVAFARHPDGGYAMLVDGAARRTSAPGIVWLDFGRRTKIPVLEAQSLDADAMDRIHGRIVVLGLDVAGIGRPLRLADGSLASEPEIIAMMGDALDIGSVLSRPLMVQAIETVALAVGMAVIGVVWLATAPGLASLVTLALGIGWVAVVAVARMQAGLVVDLACPLVLSTMLATVSAGLRTARLWQIRRELVTELQSRTRAAEAANEAKTRFLHEMHHDLRTPLNAVLGLSGLLKGSGLARLSPQQITEFATTIHDAGAQVLHLSEQALQAAEYATEHATPNLQIVDLGEALVKAGSIMLGNRQRTASLDLHIDPAPHFILADPTQLLEAVLNLLDNAFKHAEGTETVILASEPLGNGRIAIDILDEGPGIDESILEHVGTPFPSERAAHDGVRGAGLGLFIAQRFAKTHGGHLRLGKRPGGGWRCRLELDLVGDPKTADSRP</sequence>
<dbReference type="SMART" id="SM00388">
    <property type="entry name" value="HisKA"/>
    <property type="match status" value="1"/>
</dbReference>
<dbReference type="SUPFAM" id="SSF47384">
    <property type="entry name" value="Homodimeric domain of signal transducing histidine kinase"/>
    <property type="match status" value="1"/>
</dbReference>
<keyword evidence="3" id="KW-0597">Phosphoprotein</keyword>
<dbReference type="SMART" id="SM00387">
    <property type="entry name" value="HATPase_c"/>
    <property type="match status" value="1"/>
</dbReference>
<dbReference type="Gene3D" id="3.30.565.10">
    <property type="entry name" value="Histidine kinase-like ATPase, C-terminal domain"/>
    <property type="match status" value="1"/>
</dbReference>
<organism evidence="9 10">
    <name type="scientific">Paralimibaculum aggregatum</name>
    <dbReference type="NCBI Taxonomy" id="3036245"/>
    <lineage>
        <taxon>Bacteria</taxon>
        <taxon>Pseudomonadati</taxon>
        <taxon>Pseudomonadota</taxon>
        <taxon>Alphaproteobacteria</taxon>
        <taxon>Rhodobacterales</taxon>
        <taxon>Paracoccaceae</taxon>
        <taxon>Paralimibaculum</taxon>
    </lineage>
</organism>